<gene>
    <name evidence="2" type="ordered locus">Ethha_1587</name>
</gene>
<dbReference type="HOGENOM" id="CLU_549513_0_0_9"/>
<dbReference type="KEGG" id="eha:Ethha_1587"/>
<sequence length="496" mass="54615">MGWMSDMEQTLSAVRQRIVSKLRFQPAGAFSATIYEPYSHAANVAKNRIWYRGEPSELFQFYKSCAASAAGDGVNRSRFWAAVPSRGMQIRKIHTGLPALCVDKLADIVATDMQPVAFSGPNAVEAQARWNRIAAANDFAELVRRAVVETDVTGDGAFKISYDPGVSPLPLLEFYSGEQVSYTTVRGQITEVLFYTQKELDGQRFQFTETYGPGFVRYALCDRLGRPADAAAFHELADLKPVAWAAPVMWAVPLAFAHSPMFPGRGRSVFDGKCDMFDALDEDISQWTDAVRAGRAARYIPLDLIPRDTSTGAPIEPNPFDNQFIAVRGTMSETQNGQVQVVQPEIRSDAYRRKYAADLEIALMGLLSPSTLGLGMEQRDNASAQREKEKTTLYSRAKRVAALEQALPKLAKAALAVEDILAGRAVGQYACTVSWGEYANPSFESVAATVGQARQAGVLSIERAVEELYGHNMSTEEKRQEVARIKEERAPAKQNT</sequence>
<proteinExistence type="predicted"/>
<accession>E6U8A4</accession>
<dbReference type="EMBL" id="CP002400">
    <property type="protein sequence ID" value="ADU27123.1"/>
    <property type="molecule type" value="Genomic_DNA"/>
</dbReference>
<organism evidence="2 3">
    <name type="scientific">Ethanoligenens harbinense (strain DSM 18485 / JCM 12961 / CGMCC 1.5033 / YUAN-3)</name>
    <dbReference type="NCBI Taxonomy" id="663278"/>
    <lineage>
        <taxon>Bacteria</taxon>
        <taxon>Bacillati</taxon>
        <taxon>Bacillota</taxon>
        <taxon>Clostridia</taxon>
        <taxon>Eubacteriales</taxon>
        <taxon>Oscillospiraceae</taxon>
        <taxon>Ethanoligenens</taxon>
    </lineage>
</organism>
<reference evidence="2 3" key="1">
    <citation type="submission" date="2010-12" db="EMBL/GenBank/DDBJ databases">
        <title>Complete sequence of Ethanoligenens harbinense YUAN-3.</title>
        <authorList>
            <person name="Lucas S."/>
            <person name="Copeland A."/>
            <person name="Lapidus A."/>
            <person name="Cheng J.-F."/>
            <person name="Bruce D."/>
            <person name="Goodwin L."/>
            <person name="Pitluck S."/>
            <person name="Chertkov O."/>
            <person name="Misra M."/>
            <person name="Detter J.C."/>
            <person name="Han C."/>
            <person name="Tapia R."/>
            <person name="Land M."/>
            <person name="Hauser L."/>
            <person name="Jeffries C."/>
            <person name="Kyrpides N."/>
            <person name="Ivanova N."/>
            <person name="Mikhailova N."/>
            <person name="Wang A."/>
            <person name="Mouttaki H."/>
            <person name="He Z."/>
            <person name="Zhou J."/>
            <person name="Hemme C.L."/>
            <person name="Woyke T."/>
        </authorList>
    </citation>
    <scope>NUCLEOTIDE SEQUENCE [LARGE SCALE GENOMIC DNA]</scope>
    <source>
        <strain evidence="3">DSM 18485 / JCM 12961 / CGMCC 1.5033 / YUAN-3</strain>
    </source>
</reference>
<dbReference type="RefSeq" id="WP_013485478.1">
    <property type="nucleotide sequence ID" value="NC_014828.1"/>
</dbReference>
<dbReference type="AlphaFoldDB" id="E6U8A4"/>
<evidence type="ECO:0000313" key="3">
    <source>
        <dbReference type="Proteomes" id="UP000001551"/>
    </source>
</evidence>
<name>E6U8A4_ETHHY</name>
<keyword evidence="3" id="KW-1185">Reference proteome</keyword>
<feature type="region of interest" description="Disordered" evidence="1">
    <location>
        <begin position="475"/>
        <end position="496"/>
    </location>
</feature>
<dbReference type="eggNOG" id="ENOG502Z7Y9">
    <property type="taxonomic scope" value="Bacteria"/>
</dbReference>
<dbReference type="STRING" id="663278.Ethha_1587"/>
<dbReference type="Proteomes" id="UP000001551">
    <property type="component" value="Chromosome"/>
</dbReference>
<evidence type="ECO:0000256" key="1">
    <source>
        <dbReference type="SAM" id="MobiDB-lite"/>
    </source>
</evidence>
<evidence type="ECO:0000313" key="2">
    <source>
        <dbReference type="EMBL" id="ADU27123.1"/>
    </source>
</evidence>
<protein>
    <submittedName>
        <fullName evidence="2">Putative phage minor capsid protein</fullName>
    </submittedName>
</protein>